<keyword evidence="1" id="KW-0472">Membrane</keyword>
<keyword evidence="1" id="KW-0135">Cellulose biosynthesis</keyword>
<keyword evidence="1" id="KW-1003">Cell membrane</keyword>
<sequence length="667" mass="75438">MIKFMASLFLIIVCSVQAQKSVKVPLTYATDSKEDIVLRGQSQTVSMPISILEGQEVESVRLLLAIYNDNIIDRTVLWIAAGTRSLANVEMKQRSHYQYIEATIPPSLLSKQDPTLSFRIQHLSDDSRLVIDTTELNTIINVKESFYELNYVASDNTDNQTLSSFDKMVRSGQRHDDTIHLISISSENTDLSLSIAASLVQGWTLKSGSEEHVFDYRHISEYSKQLSLYQAPLSGTVIVYGVKDALVNAGWIDEATFDNISGPYIGMGNIVEGVEWVLVVSGKNDREVERASTIFANDISRLPERKFMVVIKDDDIVDYSLKSNSIYPLSDFTDQTELTDEPLELSLVMPSNILFSREDNAKINLLLTHSHVAPGAGSMILRVNGKYANSLPLRSSYWRDTQHYRLNIPMRDFKSGVNLVTVEVYGPVDILNQQRRFSVYMSDRSNLKLSSWVKFIPTEDHHVSPQDFLAIADDCGKQTQITVDINDSIQLANLWRLLSHVSHLTQKSIPCLMVTIDTKQHRTFHVSMKQIMLNKQHSAEPINRSQWASLKQKLFEFVVAPNDESHIDTDMPFDNQIHTIANVIHTNEKGWYRIQFTEVNQEKFNEFLRSEAHSPPAGVLSERDFSSSTSQVIKAAFIGYPAGLSIIALIIIWWLSAIVSRSLEARK</sequence>
<dbReference type="UniPathway" id="UPA00694"/>
<evidence type="ECO:0000313" key="2">
    <source>
        <dbReference type="EMBL" id="PCS21299.1"/>
    </source>
</evidence>
<dbReference type="Proteomes" id="UP000219020">
    <property type="component" value="Unassembled WGS sequence"/>
</dbReference>
<keyword evidence="1" id="KW-1133">Transmembrane helix</keyword>
<dbReference type="Gene3D" id="2.60.120.260">
    <property type="entry name" value="Galactose-binding domain-like"/>
    <property type="match status" value="1"/>
</dbReference>
<proteinExistence type="inferred from homology"/>
<dbReference type="Pfam" id="PF03170">
    <property type="entry name" value="BcsB"/>
    <property type="match status" value="1"/>
</dbReference>
<evidence type="ECO:0000256" key="1">
    <source>
        <dbReference type="RuleBase" id="RU365021"/>
    </source>
</evidence>
<keyword evidence="1" id="KW-0732">Signal</keyword>
<dbReference type="GO" id="GO:0030244">
    <property type="term" value="P:cellulose biosynthetic process"/>
    <property type="evidence" value="ECO:0007669"/>
    <property type="project" value="UniProtKB-KW"/>
</dbReference>
<dbReference type="InterPro" id="IPR018513">
    <property type="entry name" value="Cell_synthase_bac"/>
</dbReference>
<dbReference type="GO" id="GO:0005886">
    <property type="term" value="C:plasma membrane"/>
    <property type="evidence" value="ECO:0007669"/>
    <property type="project" value="UniProtKB-SubCell"/>
</dbReference>
<reference evidence="3" key="1">
    <citation type="submission" date="2017-04" db="EMBL/GenBank/DDBJ databases">
        <title>Genome evolution of the luminous symbionts of deep sea anglerfish.</title>
        <authorList>
            <person name="Hendry T.A."/>
        </authorList>
    </citation>
    <scope>NUCLEOTIDE SEQUENCE [LARGE SCALE GENOMIC DNA]</scope>
</reference>
<comment type="pathway">
    <text evidence="1">Glycan metabolism; bacterial cellulose biosynthesis.</text>
</comment>
<feature type="signal peptide" evidence="1">
    <location>
        <begin position="1"/>
        <end position="18"/>
    </location>
</feature>
<keyword evidence="1" id="KW-0997">Cell inner membrane</keyword>
<evidence type="ECO:0000313" key="3">
    <source>
        <dbReference type="Proteomes" id="UP000219020"/>
    </source>
</evidence>
<dbReference type="GeneID" id="66952663"/>
<dbReference type="EMBL" id="NBYY01000036">
    <property type="protein sequence ID" value="PCS21299.1"/>
    <property type="molecule type" value="Genomic_DNA"/>
</dbReference>
<feature type="transmembrane region" description="Helical" evidence="1">
    <location>
        <begin position="637"/>
        <end position="659"/>
    </location>
</feature>
<name>A0A2A5SZE9_9GAMM</name>
<comment type="function">
    <text evidence="1">Binds the cellulose synthase activator, bis-(3'-5') cyclic diguanylic acid (c-di-GMP).</text>
</comment>
<comment type="caution">
    <text evidence="2">The sequence shown here is derived from an EMBL/GenBank/DDBJ whole genome shotgun (WGS) entry which is preliminary data.</text>
</comment>
<dbReference type="RefSeq" id="WP_097357357.1">
    <property type="nucleotide sequence ID" value="NZ_CAWOZE010000032.1"/>
</dbReference>
<dbReference type="GO" id="GO:0006011">
    <property type="term" value="P:UDP-alpha-D-glucose metabolic process"/>
    <property type="evidence" value="ECO:0007669"/>
    <property type="project" value="InterPro"/>
</dbReference>
<keyword evidence="1" id="KW-0973">c-di-GMP</keyword>
<dbReference type="AlphaFoldDB" id="A0A2A5SZE9"/>
<keyword evidence="3" id="KW-1185">Reference proteome</keyword>
<comment type="similarity">
    <text evidence="1">Belongs to the AcsB/BcsB family.</text>
</comment>
<feature type="chain" id="PRO_5016476829" description="Cyclic di-GMP-binding protein" evidence="1">
    <location>
        <begin position="19"/>
        <end position="667"/>
    </location>
</feature>
<organism evidence="2 3">
    <name type="scientific">Candidatus Enterovibrio escicola</name>
    <dbReference type="NCBI Taxonomy" id="1927127"/>
    <lineage>
        <taxon>Bacteria</taxon>
        <taxon>Pseudomonadati</taxon>
        <taxon>Pseudomonadota</taxon>
        <taxon>Gammaproteobacteria</taxon>
        <taxon>Vibrionales</taxon>
        <taxon>Vibrionaceae</taxon>
        <taxon>Enterovibrio</taxon>
    </lineage>
</organism>
<comment type="subunit">
    <text evidence="1">Tightly associated with the cellulose synthase catalytic subunit.</text>
</comment>
<accession>A0A2A5SZE9</accession>
<gene>
    <name evidence="2" type="ORF">BTN49_3189</name>
</gene>
<keyword evidence="1" id="KW-0812">Transmembrane</keyword>
<protein>
    <recommendedName>
        <fullName evidence="1">Cyclic di-GMP-binding protein</fullName>
    </recommendedName>
    <alternativeName>
        <fullName evidence="1">Cellulose synthase regulatory subunit</fullName>
    </alternativeName>
</protein>
<comment type="subcellular location">
    <subcellularLocation>
        <location evidence="1">Cell inner membrane</location>
    </subcellularLocation>
</comment>